<dbReference type="GO" id="GO:0006355">
    <property type="term" value="P:regulation of DNA-templated transcription"/>
    <property type="evidence" value="ECO:0007669"/>
    <property type="project" value="InterPro"/>
</dbReference>
<dbReference type="InterPro" id="IPR010985">
    <property type="entry name" value="Ribbon_hlx_hlx"/>
</dbReference>
<evidence type="ECO:0000313" key="1">
    <source>
        <dbReference type="EMBL" id="PIV00683.1"/>
    </source>
</evidence>
<dbReference type="CDD" id="cd22231">
    <property type="entry name" value="RHH_NikR_HicB-like"/>
    <property type="match status" value="1"/>
</dbReference>
<accession>A0A2M7BC46</accession>
<protein>
    <recommendedName>
        <fullName evidence="3">Ribbon-helix-helix protein CopG domain-containing protein</fullName>
    </recommendedName>
</protein>
<dbReference type="Gene3D" id="1.10.1220.10">
    <property type="entry name" value="Met repressor-like"/>
    <property type="match status" value="1"/>
</dbReference>
<sequence>MSTINISLPKEQVSLIDKLVSSYGFANRSEFVRSLLRVVHFEPELISKAATFPFVSPKEKSVDKIVADFKKTKKYSSSFIKDLKEGLSQSEFFNK</sequence>
<dbReference type="SUPFAM" id="SSF47598">
    <property type="entry name" value="Ribbon-helix-helix"/>
    <property type="match status" value="1"/>
</dbReference>
<evidence type="ECO:0008006" key="3">
    <source>
        <dbReference type="Google" id="ProtNLM"/>
    </source>
</evidence>
<proteinExistence type="predicted"/>
<dbReference type="Proteomes" id="UP000229631">
    <property type="component" value="Unassembled WGS sequence"/>
</dbReference>
<dbReference type="AlphaFoldDB" id="A0A2M7BC46"/>
<dbReference type="EMBL" id="PEVC01000045">
    <property type="protein sequence ID" value="PIV00683.1"/>
    <property type="molecule type" value="Genomic_DNA"/>
</dbReference>
<reference evidence="2" key="1">
    <citation type="submission" date="2017-09" db="EMBL/GenBank/DDBJ databases">
        <title>Depth-based differentiation of microbial function through sediment-hosted aquifers and enrichment of novel symbionts in the deep terrestrial subsurface.</title>
        <authorList>
            <person name="Probst A.J."/>
            <person name="Ladd B."/>
            <person name="Jarett J.K."/>
            <person name="Geller-Mcgrath D.E."/>
            <person name="Sieber C.M.K."/>
            <person name="Emerson J.B."/>
            <person name="Anantharaman K."/>
            <person name="Thomas B.C."/>
            <person name="Malmstrom R."/>
            <person name="Stieglmeier M."/>
            <person name="Klingl A."/>
            <person name="Woyke T."/>
            <person name="Ryan C.M."/>
            <person name="Banfield J.F."/>
        </authorList>
    </citation>
    <scope>NUCLEOTIDE SEQUENCE [LARGE SCALE GENOMIC DNA]</scope>
</reference>
<organism evidence="1 2">
    <name type="scientific">Candidatus Shapirobacteria bacterium CG03_land_8_20_14_0_80_39_12</name>
    <dbReference type="NCBI Taxonomy" id="1974879"/>
    <lineage>
        <taxon>Bacteria</taxon>
        <taxon>Candidatus Shapironibacteriota</taxon>
    </lineage>
</organism>
<evidence type="ECO:0000313" key="2">
    <source>
        <dbReference type="Proteomes" id="UP000229631"/>
    </source>
</evidence>
<gene>
    <name evidence="1" type="ORF">COS54_02470</name>
</gene>
<comment type="caution">
    <text evidence="1">The sequence shown here is derived from an EMBL/GenBank/DDBJ whole genome shotgun (WGS) entry which is preliminary data.</text>
</comment>
<dbReference type="InterPro" id="IPR013321">
    <property type="entry name" value="Arc_rbn_hlx_hlx"/>
</dbReference>
<name>A0A2M7BC46_9BACT</name>